<proteinExistence type="predicted"/>
<keyword evidence="2" id="KW-1185">Reference proteome</keyword>
<protein>
    <submittedName>
        <fullName evidence="1">Uncharacterized protein</fullName>
    </submittedName>
</protein>
<dbReference type="Proteomes" id="UP001299283">
    <property type="component" value="Unassembled WGS sequence"/>
</dbReference>
<name>A0ABU5YZ36_9MYCO</name>
<gene>
    <name evidence="1" type="ORF">K5L39_14540</name>
</gene>
<sequence>MKDLLAWARSGIALGVGLMLAPVTLAACGSGGSSVSSPQGQVGASRSVVGETIEYQGFRFPKAIGGYVLPDCQETGGAPLTPFDLSDSKLANFTLVNYFESGVTRTAPVVAQFCETADPHLALAVGVTVTRYSTPDVARAALAAGDEHVSQVGQSQCGVGSQGEPSCGRVEGPTMFYASGGFDMSAAYDGYRVPTQSDIAQVLDAVVAAQN</sequence>
<comment type="caution">
    <text evidence="1">The sequence shown here is derived from an EMBL/GenBank/DDBJ whole genome shotgun (WGS) entry which is preliminary data.</text>
</comment>
<evidence type="ECO:0000313" key="2">
    <source>
        <dbReference type="Proteomes" id="UP001299283"/>
    </source>
</evidence>
<dbReference type="EMBL" id="JAYJJQ010000013">
    <property type="protein sequence ID" value="MEB3070406.1"/>
    <property type="molecule type" value="Genomic_DNA"/>
</dbReference>
<dbReference type="PROSITE" id="PS51257">
    <property type="entry name" value="PROKAR_LIPOPROTEIN"/>
    <property type="match status" value="1"/>
</dbReference>
<reference evidence="1 2" key="1">
    <citation type="submission" date="2023-12" db="EMBL/GenBank/DDBJ databases">
        <title>Description of new species of Mycobacterium terrae complex isolated from sewage at the Sao Paulo Zoological Park Foundation in Brazil.</title>
        <authorList>
            <person name="Romagnoli C.L."/>
            <person name="Conceicao E.C."/>
            <person name="Machado E."/>
            <person name="Barreto L.B.P.F."/>
            <person name="Sharma A."/>
            <person name="Silva N.M."/>
            <person name="Marques L.E."/>
            <person name="Juliana M.A."/>
            <person name="Lourenco M.C.S."/>
            <person name="Digiampietri L.A."/>
            <person name="Suffys P.N."/>
            <person name="Viana-Niero C."/>
        </authorList>
    </citation>
    <scope>NUCLEOTIDE SEQUENCE [LARGE SCALE GENOMIC DNA]</scope>
    <source>
        <strain evidence="1 2">MYC017</strain>
    </source>
</reference>
<evidence type="ECO:0000313" key="1">
    <source>
        <dbReference type="EMBL" id="MEB3070406.1"/>
    </source>
</evidence>
<dbReference type="RefSeq" id="WP_225396771.1">
    <property type="nucleotide sequence ID" value="NZ_JAYJJQ010000013.1"/>
</dbReference>
<accession>A0ABU5YZ36</accession>
<organism evidence="1 2">
    <name type="scientific">[Mycobacterium] vasticus</name>
    <dbReference type="NCBI Taxonomy" id="2875777"/>
    <lineage>
        <taxon>Bacteria</taxon>
        <taxon>Bacillati</taxon>
        <taxon>Actinomycetota</taxon>
        <taxon>Actinomycetes</taxon>
        <taxon>Mycobacteriales</taxon>
        <taxon>Mycobacteriaceae</taxon>
        <taxon>Mycolicibacter</taxon>
    </lineage>
</organism>